<dbReference type="InterPro" id="IPR008271">
    <property type="entry name" value="Ser/Thr_kinase_AS"/>
</dbReference>
<dbReference type="SUPFAM" id="SSF56112">
    <property type="entry name" value="Protein kinase-like (PK-like)"/>
    <property type="match status" value="2"/>
</dbReference>
<dbReference type="OrthoDB" id="542708at2759"/>
<feature type="region of interest" description="Disordered" evidence="8">
    <location>
        <begin position="1"/>
        <end position="25"/>
    </location>
</feature>
<sequence>MGASTFSSKRDRSSRDDSSTRSTNYNDEGLQHLLLLRLIMHPDAPDARGDTALHYACRAVEQHSPGHTRRVLQLLLSAGAHADSRNHAGRAPSMILMGKSGGAEAVACLDLLQRHGADMRAVDEQGRSLLMAAAAAAGSTAAARWLLQQGVDAQHVDAHGLQAWQYAKCPELRDTLRAASTSAACPPLAATGLCGGDSGARGAPKAVAPAAVAPVAVAAAVPGWKLQQLPALPPGCPQLDPGELVWGGMLGCGDFGVVHGGSYRGQPVAIKVLRWHMAETHSLLEAYRQELAALSHLLLCHSREQPRQHGSHTRTTSTDNIRLKAETAAETAGPTAAEATSGGCDDLAPAGVLSAHGGSGLHGAAGGGAGGAATAAAAAASGGRGGGGSAAGGGEPSQLLSHILDFKGVVTRRDGVQALVLGRRVPCIGGNQKLPVCSCVHALTDEGLLPDGLGPEQRFRVALQVAQGMAAIHEHGVIHLDLKTANVLLDASGDVKVCDFGMAVVCAPASGGGWQPQGFAPGAEYEGNPLWSAPELVYCQPYTSQADVWSWGLLLFQLATWCGADPFASGLDPDVVAAVLEDARCLGPCHLAPYILAALPPAAGSDTNGSGGGGGGSCSGGSSCGGGSVCSCSGGTLDPAVHQLIRDCLELDPAKRPSMRQVVERLERMAPDSSSSSGSGGSSSSSSSRGALRRPEPLRQQA</sequence>
<evidence type="ECO:0000256" key="8">
    <source>
        <dbReference type="SAM" id="MobiDB-lite"/>
    </source>
</evidence>
<name>A0A835TE37_9CHLO</name>
<evidence type="ECO:0000256" key="2">
    <source>
        <dbReference type="ARBA" id="ARBA00022679"/>
    </source>
</evidence>
<evidence type="ECO:0000256" key="1">
    <source>
        <dbReference type="ARBA" id="ARBA00005843"/>
    </source>
</evidence>
<feature type="compositionally biased region" description="Low complexity" evidence="8">
    <location>
        <begin position="673"/>
        <end position="688"/>
    </location>
</feature>
<evidence type="ECO:0000259" key="9">
    <source>
        <dbReference type="PROSITE" id="PS50011"/>
    </source>
</evidence>
<keyword evidence="2" id="KW-0808">Transferase</keyword>
<dbReference type="Pfam" id="PF00023">
    <property type="entry name" value="Ank"/>
    <property type="match status" value="1"/>
</dbReference>
<organism evidence="10 11">
    <name type="scientific">Chlamydomonas schloesseri</name>
    <dbReference type="NCBI Taxonomy" id="2026947"/>
    <lineage>
        <taxon>Eukaryota</taxon>
        <taxon>Viridiplantae</taxon>
        <taxon>Chlorophyta</taxon>
        <taxon>core chlorophytes</taxon>
        <taxon>Chlorophyceae</taxon>
        <taxon>CS clade</taxon>
        <taxon>Chlamydomonadales</taxon>
        <taxon>Chlamydomonadaceae</taxon>
        <taxon>Chlamydomonas</taxon>
    </lineage>
</organism>
<dbReference type="PANTHER" id="PTHR44329">
    <property type="entry name" value="SERINE/THREONINE-PROTEIN KINASE TNNI3K-RELATED"/>
    <property type="match status" value="1"/>
</dbReference>
<dbReference type="SMART" id="SM00248">
    <property type="entry name" value="ANK"/>
    <property type="match status" value="2"/>
</dbReference>
<feature type="compositionally biased region" description="Basic and acidic residues" evidence="8">
    <location>
        <begin position="693"/>
        <end position="702"/>
    </location>
</feature>
<evidence type="ECO:0000256" key="7">
    <source>
        <dbReference type="PROSITE-ProRule" id="PRU10141"/>
    </source>
</evidence>
<feature type="domain" description="Protein kinase" evidence="9">
    <location>
        <begin position="244"/>
        <end position="669"/>
    </location>
</feature>
<dbReference type="InterPro" id="IPR011009">
    <property type="entry name" value="Kinase-like_dom_sf"/>
</dbReference>
<dbReference type="EMBL" id="JAEHOD010000047">
    <property type="protein sequence ID" value="KAG2437115.1"/>
    <property type="molecule type" value="Genomic_DNA"/>
</dbReference>
<evidence type="ECO:0000256" key="5">
    <source>
        <dbReference type="ARBA" id="ARBA00022840"/>
    </source>
</evidence>
<protein>
    <recommendedName>
        <fullName evidence="9">Protein kinase domain-containing protein</fullName>
    </recommendedName>
</protein>
<feature type="region of interest" description="Disordered" evidence="8">
    <location>
        <begin position="659"/>
        <end position="702"/>
    </location>
</feature>
<feature type="compositionally biased region" description="Basic and acidic residues" evidence="8">
    <location>
        <begin position="8"/>
        <end position="19"/>
    </location>
</feature>
<evidence type="ECO:0000256" key="4">
    <source>
        <dbReference type="ARBA" id="ARBA00022777"/>
    </source>
</evidence>
<dbReference type="InterPro" id="IPR017441">
    <property type="entry name" value="Protein_kinase_ATP_BS"/>
</dbReference>
<dbReference type="PROSITE" id="PS00108">
    <property type="entry name" value="PROTEIN_KINASE_ST"/>
    <property type="match status" value="1"/>
</dbReference>
<dbReference type="InterPro" id="IPR002110">
    <property type="entry name" value="Ankyrin_rpt"/>
</dbReference>
<keyword evidence="3 7" id="KW-0547">Nucleotide-binding</keyword>
<dbReference type="Gene3D" id="3.30.200.20">
    <property type="entry name" value="Phosphorylase Kinase, domain 1"/>
    <property type="match status" value="1"/>
</dbReference>
<dbReference type="PANTHER" id="PTHR44329:SF261">
    <property type="entry name" value="ZINC FINGER CONTAINING PROTEIN KINASE-RELATED"/>
    <property type="match status" value="1"/>
</dbReference>
<gene>
    <name evidence="10" type="ORF">HYH02_011371</name>
</gene>
<dbReference type="GO" id="GO:0004674">
    <property type="term" value="F:protein serine/threonine kinase activity"/>
    <property type="evidence" value="ECO:0007669"/>
    <property type="project" value="TreeGrafter"/>
</dbReference>
<keyword evidence="6" id="KW-0040">ANK repeat</keyword>
<feature type="binding site" evidence="7">
    <location>
        <position position="271"/>
    </location>
    <ligand>
        <name>ATP</name>
        <dbReference type="ChEBI" id="CHEBI:30616"/>
    </ligand>
</feature>
<feature type="repeat" description="ANK" evidence="6">
    <location>
        <begin position="48"/>
        <end position="87"/>
    </location>
</feature>
<evidence type="ECO:0000313" key="10">
    <source>
        <dbReference type="EMBL" id="KAG2437115.1"/>
    </source>
</evidence>
<comment type="similarity">
    <text evidence="1">Belongs to the protein kinase superfamily. TKL Ser/Thr protein kinase family.</text>
</comment>
<dbReference type="AlphaFoldDB" id="A0A835TE37"/>
<dbReference type="InterPro" id="IPR051681">
    <property type="entry name" value="Ser/Thr_Kinases-Pseudokinases"/>
</dbReference>
<dbReference type="InterPro" id="IPR036770">
    <property type="entry name" value="Ankyrin_rpt-contain_sf"/>
</dbReference>
<dbReference type="PROSITE" id="PS50297">
    <property type="entry name" value="ANK_REP_REGION"/>
    <property type="match status" value="1"/>
</dbReference>
<keyword evidence="5 7" id="KW-0067">ATP-binding</keyword>
<evidence type="ECO:0000256" key="3">
    <source>
        <dbReference type="ARBA" id="ARBA00022741"/>
    </source>
</evidence>
<dbReference type="PROSITE" id="PS50088">
    <property type="entry name" value="ANK_REPEAT"/>
    <property type="match status" value="1"/>
</dbReference>
<dbReference type="GO" id="GO:0005524">
    <property type="term" value="F:ATP binding"/>
    <property type="evidence" value="ECO:0007669"/>
    <property type="project" value="UniProtKB-UniRule"/>
</dbReference>
<accession>A0A835TE37</accession>
<keyword evidence="4" id="KW-0418">Kinase</keyword>
<evidence type="ECO:0000313" key="11">
    <source>
        <dbReference type="Proteomes" id="UP000613740"/>
    </source>
</evidence>
<dbReference type="PROSITE" id="PS00107">
    <property type="entry name" value="PROTEIN_KINASE_ATP"/>
    <property type="match status" value="1"/>
</dbReference>
<proteinExistence type="inferred from homology"/>
<dbReference type="SMART" id="SM00220">
    <property type="entry name" value="S_TKc"/>
    <property type="match status" value="1"/>
</dbReference>
<dbReference type="Pfam" id="PF00069">
    <property type="entry name" value="Pkinase"/>
    <property type="match status" value="1"/>
</dbReference>
<dbReference type="Gene3D" id="1.25.40.20">
    <property type="entry name" value="Ankyrin repeat-containing domain"/>
    <property type="match status" value="2"/>
</dbReference>
<dbReference type="Proteomes" id="UP000613740">
    <property type="component" value="Unassembled WGS sequence"/>
</dbReference>
<comment type="caution">
    <text evidence="10">The sequence shown here is derived from an EMBL/GenBank/DDBJ whole genome shotgun (WGS) entry which is preliminary data.</text>
</comment>
<dbReference type="SUPFAM" id="SSF48403">
    <property type="entry name" value="Ankyrin repeat"/>
    <property type="match status" value="1"/>
</dbReference>
<keyword evidence="11" id="KW-1185">Reference proteome</keyword>
<reference evidence="10" key="1">
    <citation type="journal article" date="2020" name="bioRxiv">
        <title>Comparative genomics of Chlamydomonas.</title>
        <authorList>
            <person name="Craig R.J."/>
            <person name="Hasan A.R."/>
            <person name="Ness R.W."/>
            <person name="Keightley P.D."/>
        </authorList>
    </citation>
    <scope>NUCLEOTIDE SEQUENCE</scope>
    <source>
        <strain evidence="10">CCAP 11/173</strain>
    </source>
</reference>
<evidence type="ECO:0000256" key="6">
    <source>
        <dbReference type="PROSITE-ProRule" id="PRU00023"/>
    </source>
</evidence>
<dbReference type="PROSITE" id="PS50011">
    <property type="entry name" value="PROTEIN_KINASE_DOM"/>
    <property type="match status" value="1"/>
</dbReference>
<dbReference type="Gene3D" id="1.10.510.10">
    <property type="entry name" value="Transferase(Phosphotransferase) domain 1"/>
    <property type="match status" value="1"/>
</dbReference>
<dbReference type="InterPro" id="IPR000719">
    <property type="entry name" value="Prot_kinase_dom"/>
</dbReference>